<accession>A0A915ZCB7</accession>
<dbReference type="AlphaFoldDB" id="A0A915ZCB7"/>
<sequence>MAVVEQRAVGRLGIAFGQHRGNRSGQAEPFQRSAIVGFGQILIGDWLARKIAQRRRQIGKGKGIITGQFVGRGLGRFGGQHFHCSRRVIGARSPRNAARAGAAQHRPMRDRHRRALRIIFGVPAIAEQRVRHAAVGQGQLGRTMFDREVERVGVGMEQAGIGDEADPGGLGGGDDGLMLCYALPDLARRDQQQPIDTGRARWQGFRRDYSQTPGRPLPVQLNRPVSRGHAPARRWCQAQPSPAAQR</sequence>
<evidence type="ECO:0000256" key="1">
    <source>
        <dbReference type="SAM" id="MobiDB-lite"/>
    </source>
</evidence>
<dbReference type="Proteomes" id="UP000684084">
    <property type="component" value="Unassembled WGS sequence"/>
</dbReference>
<protein>
    <submittedName>
        <fullName evidence="2">Uncharacterized protein</fullName>
    </submittedName>
</protein>
<feature type="region of interest" description="Disordered" evidence="1">
    <location>
        <begin position="205"/>
        <end position="246"/>
    </location>
</feature>
<organism evidence="2 3">
    <name type="scientific">Rhizophagus irregularis</name>
    <dbReference type="NCBI Taxonomy" id="588596"/>
    <lineage>
        <taxon>Eukaryota</taxon>
        <taxon>Fungi</taxon>
        <taxon>Fungi incertae sedis</taxon>
        <taxon>Mucoromycota</taxon>
        <taxon>Glomeromycotina</taxon>
        <taxon>Glomeromycetes</taxon>
        <taxon>Glomerales</taxon>
        <taxon>Glomeraceae</taxon>
        <taxon>Rhizophagus</taxon>
    </lineage>
</organism>
<dbReference type="EMBL" id="CAGKOT010000028">
    <property type="protein sequence ID" value="CAB5370591.1"/>
    <property type="molecule type" value="Genomic_DNA"/>
</dbReference>
<gene>
    <name evidence="2" type="ORF">CHRIB12_LOCUS12693</name>
</gene>
<evidence type="ECO:0000313" key="3">
    <source>
        <dbReference type="Proteomes" id="UP000684084"/>
    </source>
</evidence>
<proteinExistence type="predicted"/>
<comment type="caution">
    <text evidence="2">The sequence shown here is derived from an EMBL/GenBank/DDBJ whole genome shotgun (WGS) entry which is preliminary data.</text>
</comment>
<name>A0A915ZCB7_9GLOM</name>
<reference evidence="2" key="1">
    <citation type="submission" date="2020-05" db="EMBL/GenBank/DDBJ databases">
        <authorList>
            <person name="Rincon C."/>
            <person name="Sanders R I."/>
            <person name="Robbins C."/>
            <person name="Chaturvedi A."/>
        </authorList>
    </citation>
    <scope>NUCLEOTIDE SEQUENCE</scope>
    <source>
        <strain evidence="2">CHB12</strain>
    </source>
</reference>
<evidence type="ECO:0000313" key="2">
    <source>
        <dbReference type="EMBL" id="CAB5370591.1"/>
    </source>
</evidence>